<reference evidence="3" key="1">
    <citation type="submission" date="2022-09" db="EMBL/GenBank/DDBJ databases">
        <title>Enrichment on poylsaccharides allowed isolation of novel metabolic and taxonomic groups of Haloarchaea.</title>
        <authorList>
            <person name="Sorokin D.Y."/>
            <person name="Elcheninov A.G."/>
            <person name="Khizhniak T.V."/>
            <person name="Kolganova T.V."/>
            <person name="Kublanov I.V."/>
        </authorList>
    </citation>
    <scope>NUCLEOTIDE SEQUENCE</scope>
    <source>
        <strain evidence="3">AArc-xg1-1</strain>
    </source>
</reference>
<protein>
    <submittedName>
        <fullName evidence="3">TIGR03668 family PPOX class F420-dependent oxidoreductase</fullName>
    </submittedName>
</protein>
<dbReference type="InterPro" id="IPR012349">
    <property type="entry name" value="Split_barrel_FMN-bd"/>
</dbReference>
<sequence>MTPEEQAVLERARVGRLATADADGNPHVVPICYALVGTPDKERVVSAIDEKPKSTRDLQRVRDIRTNSSVAVLVDFYDEDWSRLAWVQVRGRARILSSGASNETDSHETAVCALESKYEQYASDAHDLRDRAILELDVDRTLSWGALEAYE</sequence>
<dbReference type="InterPro" id="IPR052019">
    <property type="entry name" value="F420H2_bilvrd_red/Heme_oxyg"/>
</dbReference>
<dbReference type="GO" id="GO:0016627">
    <property type="term" value="F:oxidoreductase activity, acting on the CH-CH group of donors"/>
    <property type="evidence" value="ECO:0007669"/>
    <property type="project" value="TreeGrafter"/>
</dbReference>
<dbReference type="EMBL" id="JAOPKA010000016">
    <property type="protein sequence ID" value="MCU4743562.1"/>
    <property type="molecule type" value="Genomic_DNA"/>
</dbReference>
<dbReference type="AlphaFoldDB" id="A0AAP2Z1M3"/>
<evidence type="ECO:0000313" key="3">
    <source>
        <dbReference type="EMBL" id="MCU4743562.1"/>
    </source>
</evidence>
<evidence type="ECO:0000313" key="4">
    <source>
        <dbReference type="Proteomes" id="UP001321018"/>
    </source>
</evidence>
<accession>A0AAP2Z1M3</accession>
<organism evidence="3 4">
    <name type="scientific">Natronoglomus mannanivorans</name>
    <dbReference type="NCBI Taxonomy" id="2979990"/>
    <lineage>
        <taxon>Archaea</taxon>
        <taxon>Methanobacteriati</taxon>
        <taxon>Methanobacteriota</taxon>
        <taxon>Stenosarchaea group</taxon>
        <taxon>Halobacteria</taxon>
        <taxon>Halobacteriales</taxon>
        <taxon>Natrialbaceae</taxon>
        <taxon>Natronoglomus</taxon>
    </lineage>
</organism>
<dbReference type="PANTHER" id="PTHR35176:SF2">
    <property type="entry name" value="F420H(2)-DEPENDENT REDUCTASE RV1155"/>
    <property type="match status" value="1"/>
</dbReference>
<dbReference type="RefSeq" id="WP_338005380.1">
    <property type="nucleotide sequence ID" value="NZ_JAOPKA010000016.1"/>
</dbReference>
<dbReference type="InterPro" id="IPR011576">
    <property type="entry name" value="Pyridox_Oxase_N"/>
</dbReference>
<dbReference type="NCBIfam" id="TIGR03668">
    <property type="entry name" value="Rv0121_F420"/>
    <property type="match status" value="1"/>
</dbReference>
<keyword evidence="1" id="KW-0560">Oxidoreductase</keyword>
<gene>
    <name evidence="3" type="ORF">OB960_19440</name>
</gene>
<dbReference type="SUPFAM" id="SSF50475">
    <property type="entry name" value="FMN-binding split barrel"/>
    <property type="match status" value="1"/>
</dbReference>
<dbReference type="PANTHER" id="PTHR35176">
    <property type="entry name" value="HEME OXYGENASE HI_0854-RELATED"/>
    <property type="match status" value="1"/>
</dbReference>
<dbReference type="InterPro" id="IPR019967">
    <property type="entry name" value="F420-dep_enz_PPOX_Rv0121"/>
</dbReference>
<evidence type="ECO:0000259" key="2">
    <source>
        <dbReference type="Pfam" id="PF01243"/>
    </source>
</evidence>
<feature type="domain" description="Pyridoxamine 5'-phosphate oxidase N-terminal" evidence="2">
    <location>
        <begin position="1"/>
        <end position="144"/>
    </location>
</feature>
<dbReference type="Gene3D" id="2.30.110.10">
    <property type="entry name" value="Electron Transport, Fmn-binding Protein, Chain A"/>
    <property type="match status" value="1"/>
</dbReference>
<dbReference type="GO" id="GO:0005829">
    <property type="term" value="C:cytosol"/>
    <property type="evidence" value="ECO:0007669"/>
    <property type="project" value="TreeGrafter"/>
</dbReference>
<proteinExistence type="predicted"/>
<dbReference type="GO" id="GO:0070967">
    <property type="term" value="F:coenzyme F420 binding"/>
    <property type="evidence" value="ECO:0007669"/>
    <property type="project" value="TreeGrafter"/>
</dbReference>
<dbReference type="Pfam" id="PF01243">
    <property type="entry name" value="PNPOx_N"/>
    <property type="match status" value="1"/>
</dbReference>
<comment type="caution">
    <text evidence="3">The sequence shown here is derived from an EMBL/GenBank/DDBJ whole genome shotgun (WGS) entry which is preliminary data.</text>
</comment>
<name>A0AAP2Z1M3_9EURY</name>
<evidence type="ECO:0000256" key="1">
    <source>
        <dbReference type="ARBA" id="ARBA00023002"/>
    </source>
</evidence>
<dbReference type="Proteomes" id="UP001321018">
    <property type="component" value="Unassembled WGS sequence"/>
</dbReference>